<dbReference type="EMBL" id="PXXK01000211">
    <property type="protein sequence ID" value="RFN48400.1"/>
    <property type="molecule type" value="Genomic_DNA"/>
</dbReference>
<comment type="caution">
    <text evidence="3">The sequence shown here is derived from an EMBL/GenBank/DDBJ whole genome shotgun (WGS) entry which is preliminary data.</text>
</comment>
<proteinExistence type="predicted"/>
<gene>
    <name evidence="3" type="ORF">FIE12Z_7360</name>
</gene>
<feature type="compositionally biased region" description="Polar residues" evidence="1">
    <location>
        <begin position="140"/>
        <end position="150"/>
    </location>
</feature>
<dbReference type="Proteomes" id="UP000265631">
    <property type="component" value="Unassembled WGS sequence"/>
</dbReference>
<feature type="transmembrane region" description="Helical" evidence="2">
    <location>
        <begin position="77"/>
        <end position="100"/>
    </location>
</feature>
<keyword evidence="4" id="KW-1185">Reference proteome</keyword>
<sequence length="150" mass="16536">MLGPPTGAAILWDLVEVLYLIIHTDSDGIQPNACIIIDLILFLALTAMSSVIAFTAAKLRDSGWYFAFFQNEQGVEYLRIATGFGFMTAVVHLVMIVVAWREVKRQPPSGRNGPQIIYIERVQYPPAASSEIDPPPAYSKASQPDESLKP</sequence>
<keyword evidence="2" id="KW-1133">Transmembrane helix</keyword>
<dbReference type="AlphaFoldDB" id="A0A395MKU0"/>
<feature type="transmembrane region" description="Helical" evidence="2">
    <location>
        <begin position="34"/>
        <end position="57"/>
    </location>
</feature>
<feature type="transmembrane region" description="Helical" evidence="2">
    <location>
        <begin position="6"/>
        <end position="22"/>
    </location>
</feature>
<name>A0A395MKU0_9HYPO</name>
<accession>A0A395MKU0</accession>
<protein>
    <submittedName>
        <fullName evidence="3">Uncharacterized protein</fullName>
    </submittedName>
</protein>
<evidence type="ECO:0000313" key="3">
    <source>
        <dbReference type="EMBL" id="RFN48400.1"/>
    </source>
</evidence>
<organism evidence="3 4">
    <name type="scientific">Fusarium flagelliforme</name>
    <dbReference type="NCBI Taxonomy" id="2675880"/>
    <lineage>
        <taxon>Eukaryota</taxon>
        <taxon>Fungi</taxon>
        <taxon>Dikarya</taxon>
        <taxon>Ascomycota</taxon>
        <taxon>Pezizomycotina</taxon>
        <taxon>Sordariomycetes</taxon>
        <taxon>Hypocreomycetidae</taxon>
        <taxon>Hypocreales</taxon>
        <taxon>Nectriaceae</taxon>
        <taxon>Fusarium</taxon>
        <taxon>Fusarium incarnatum-equiseti species complex</taxon>
    </lineage>
</organism>
<keyword evidence="2" id="KW-0812">Transmembrane</keyword>
<evidence type="ECO:0000256" key="1">
    <source>
        <dbReference type="SAM" id="MobiDB-lite"/>
    </source>
</evidence>
<evidence type="ECO:0000313" key="4">
    <source>
        <dbReference type="Proteomes" id="UP000265631"/>
    </source>
</evidence>
<keyword evidence="2" id="KW-0472">Membrane</keyword>
<reference evidence="3 4" key="1">
    <citation type="journal article" date="2018" name="PLoS Pathog.">
        <title>Evolution of structural diversity of trichothecenes, a family of toxins produced by plant pathogenic and entomopathogenic fungi.</title>
        <authorList>
            <person name="Proctor R.H."/>
            <person name="McCormick S.P."/>
            <person name="Kim H.S."/>
            <person name="Cardoza R.E."/>
            <person name="Stanley A.M."/>
            <person name="Lindo L."/>
            <person name="Kelly A."/>
            <person name="Brown D.W."/>
            <person name="Lee T."/>
            <person name="Vaughan M.M."/>
            <person name="Alexander N.J."/>
            <person name="Busman M."/>
            <person name="Gutierrez S."/>
        </authorList>
    </citation>
    <scope>NUCLEOTIDE SEQUENCE [LARGE SCALE GENOMIC DNA]</scope>
    <source>
        <strain evidence="3 4">NRRL 13405</strain>
    </source>
</reference>
<feature type="region of interest" description="Disordered" evidence="1">
    <location>
        <begin position="127"/>
        <end position="150"/>
    </location>
</feature>
<evidence type="ECO:0000256" key="2">
    <source>
        <dbReference type="SAM" id="Phobius"/>
    </source>
</evidence>